<evidence type="ECO:0000256" key="1">
    <source>
        <dbReference type="ARBA" id="ARBA00010641"/>
    </source>
</evidence>
<keyword evidence="5" id="KW-0804">Transcription</keyword>
<dbReference type="InterPro" id="IPR039425">
    <property type="entry name" value="RNA_pol_sigma-70-like"/>
</dbReference>
<keyword evidence="9" id="KW-1185">Reference proteome</keyword>
<dbReference type="InterPro" id="IPR036388">
    <property type="entry name" value="WH-like_DNA-bd_sf"/>
</dbReference>
<proteinExistence type="inferred from homology"/>
<evidence type="ECO:0000256" key="5">
    <source>
        <dbReference type="ARBA" id="ARBA00023163"/>
    </source>
</evidence>
<evidence type="ECO:0000313" key="8">
    <source>
        <dbReference type="EMBL" id="RRD31943.1"/>
    </source>
</evidence>
<comment type="similarity">
    <text evidence="1">Belongs to the sigma-70 factor family. ECF subfamily.</text>
</comment>
<evidence type="ECO:0000313" key="9">
    <source>
        <dbReference type="Proteomes" id="UP000281771"/>
    </source>
</evidence>
<evidence type="ECO:0000256" key="3">
    <source>
        <dbReference type="ARBA" id="ARBA00023082"/>
    </source>
</evidence>
<dbReference type="InterPro" id="IPR013324">
    <property type="entry name" value="RNA_pol_sigma_r3/r4-like"/>
</dbReference>
<dbReference type="PANTHER" id="PTHR43133">
    <property type="entry name" value="RNA POLYMERASE ECF-TYPE SIGMA FACTO"/>
    <property type="match status" value="1"/>
</dbReference>
<dbReference type="Gene3D" id="1.10.1740.10">
    <property type="match status" value="1"/>
</dbReference>
<gene>
    <name evidence="8" type="ORF">EII38_04105</name>
</gene>
<dbReference type="CDD" id="cd06171">
    <property type="entry name" value="Sigma70_r4"/>
    <property type="match status" value="1"/>
</dbReference>
<dbReference type="PANTHER" id="PTHR43133:SF8">
    <property type="entry name" value="RNA POLYMERASE SIGMA FACTOR HI_1459-RELATED"/>
    <property type="match status" value="1"/>
</dbReference>
<protein>
    <submittedName>
        <fullName evidence="8">RNA polymerase sigma factor</fullName>
    </submittedName>
</protein>
<dbReference type="AlphaFoldDB" id="A0A3P1VHU0"/>
<dbReference type="NCBIfam" id="TIGR02937">
    <property type="entry name" value="sigma70-ECF"/>
    <property type="match status" value="1"/>
</dbReference>
<dbReference type="InterPro" id="IPR013249">
    <property type="entry name" value="RNA_pol_sigma70_r4_t2"/>
</dbReference>
<dbReference type="GO" id="GO:0016987">
    <property type="term" value="F:sigma factor activity"/>
    <property type="evidence" value="ECO:0007669"/>
    <property type="project" value="UniProtKB-KW"/>
</dbReference>
<dbReference type="Proteomes" id="UP000281771">
    <property type="component" value="Unassembled WGS sequence"/>
</dbReference>
<organism evidence="8 9">
    <name type="scientific">Streptococcus minor</name>
    <dbReference type="NCBI Taxonomy" id="229549"/>
    <lineage>
        <taxon>Bacteria</taxon>
        <taxon>Bacillati</taxon>
        <taxon>Bacillota</taxon>
        <taxon>Bacilli</taxon>
        <taxon>Lactobacillales</taxon>
        <taxon>Streptococcaceae</taxon>
        <taxon>Streptococcus</taxon>
    </lineage>
</organism>
<reference evidence="8 9" key="1">
    <citation type="submission" date="2018-11" db="EMBL/GenBank/DDBJ databases">
        <title>Genomes From Bacteria Associated with the Canine Oral Cavity: a Test Case for Automated Genome-Based Taxonomic Assignment.</title>
        <authorList>
            <person name="Coil D.A."/>
            <person name="Jospin G."/>
            <person name="Darling A.E."/>
            <person name="Wallis C."/>
            <person name="Davis I.J."/>
            <person name="Harris S."/>
            <person name="Eisen J.A."/>
            <person name="Holcombe L.J."/>
            <person name="O'Flynn C."/>
        </authorList>
    </citation>
    <scope>NUCLEOTIDE SEQUENCE [LARGE SCALE GENOMIC DNA]</scope>
    <source>
        <strain evidence="8 9">OH4621_COT-116</strain>
    </source>
</reference>
<evidence type="ECO:0000256" key="2">
    <source>
        <dbReference type="ARBA" id="ARBA00023015"/>
    </source>
</evidence>
<dbReference type="GO" id="GO:0003677">
    <property type="term" value="F:DNA binding"/>
    <property type="evidence" value="ECO:0007669"/>
    <property type="project" value="UniProtKB-KW"/>
</dbReference>
<evidence type="ECO:0000259" key="6">
    <source>
        <dbReference type="Pfam" id="PF04542"/>
    </source>
</evidence>
<dbReference type="Pfam" id="PF04542">
    <property type="entry name" value="Sigma70_r2"/>
    <property type="match status" value="1"/>
</dbReference>
<dbReference type="SUPFAM" id="SSF88946">
    <property type="entry name" value="Sigma2 domain of RNA polymerase sigma factors"/>
    <property type="match status" value="1"/>
</dbReference>
<keyword evidence="3" id="KW-0731">Sigma factor</keyword>
<name>A0A3P1VHU0_9STRE</name>
<dbReference type="Gene3D" id="1.10.10.10">
    <property type="entry name" value="Winged helix-like DNA-binding domain superfamily/Winged helix DNA-binding domain"/>
    <property type="match status" value="1"/>
</dbReference>
<dbReference type="SUPFAM" id="SSF88659">
    <property type="entry name" value="Sigma3 and sigma4 domains of RNA polymerase sigma factors"/>
    <property type="match status" value="1"/>
</dbReference>
<dbReference type="InterPro" id="IPR007627">
    <property type="entry name" value="RNA_pol_sigma70_r2"/>
</dbReference>
<evidence type="ECO:0000259" key="7">
    <source>
        <dbReference type="Pfam" id="PF08281"/>
    </source>
</evidence>
<dbReference type="STRING" id="1123309.GCA_000377005_01177"/>
<dbReference type="Pfam" id="PF08281">
    <property type="entry name" value="Sigma70_r4_2"/>
    <property type="match status" value="1"/>
</dbReference>
<sequence>MKLDQYEKELVTIAEEIVFYLMKSGVSMEDSQDVVQDVLLKMLENNFVLPREKIRAWMYRVAIRNYIDLYRRGKKYQEIIQSSFFQEGLSHYDQARGSEVYELIQKLPIQYRLVLDLHYFQGFSVKEISHILSCSQSKVKIDLMRARHQLKAIIKKRGLTYEDLI</sequence>
<feature type="domain" description="RNA polymerase sigma-70 region 2" evidence="6">
    <location>
        <begin position="22"/>
        <end position="74"/>
    </location>
</feature>
<evidence type="ECO:0000256" key="4">
    <source>
        <dbReference type="ARBA" id="ARBA00023125"/>
    </source>
</evidence>
<dbReference type="EMBL" id="RQZA01000002">
    <property type="protein sequence ID" value="RRD31943.1"/>
    <property type="molecule type" value="Genomic_DNA"/>
</dbReference>
<dbReference type="GO" id="GO:0006352">
    <property type="term" value="P:DNA-templated transcription initiation"/>
    <property type="evidence" value="ECO:0007669"/>
    <property type="project" value="InterPro"/>
</dbReference>
<keyword evidence="4" id="KW-0238">DNA-binding</keyword>
<feature type="domain" description="RNA polymerase sigma factor 70 region 4 type 2" evidence="7">
    <location>
        <begin position="99"/>
        <end position="149"/>
    </location>
</feature>
<dbReference type="RefSeq" id="WP_018167095.1">
    <property type="nucleotide sequence ID" value="NZ_RQZA01000002.1"/>
</dbReference>
<comment type="caution">
    <text evidence="8">The sequence shown here is derived from an EMBL/GenBank/DDBJ whole genome shotgun (WGS) entry which is preliminary data.</text>
</comment>
<dbReference type="InterPro" id="IPR014284">
    <property type="entry name" value="RNA_pol_sigma-70_dom"/>
</dbReference>
<dbReference type="InterPro" id="IPR013325">
    <property type="entry name" value="RNA_pol_sigma_r2"/>
</dbReference>
<accession>A0A3P1VHU0</accession>
<keyword evidence="2" id="KW-0805">Transcription regulation</keyword>